<evidence type="ECO:0000313" key="3">
    <source>
        <dbReference type="Proteomes" id="UP000182264"/>
    </source>
</evidence>
<name>A0A1L3GJJ2_SYNAC</name>
<reference evidence="2 3" key="1">
    <citation type="journal article" date="2017" name="Genome Announc.">
        <title>Complete Genome Sequences of Two Acetylene-Fermenting Pelobacter acetylenicus Strains.</title>
        <authorList>
            <person name="Sutton J.M."/>
            <person name="Baesman S.M."/>
            <person name="Fierst J.L."/>
            <person name="Poret-Peterson A.T."/>
            <person name="Oremland R.S."/>
            <person name="Dunlap D.S."/>
            <person name="Akob D.M."/>
        </authorList>
    </citation>
    <scope>NUCLEOTIDE SEQUENCE [LARGE SCALE GENOMIC DNA]</scope>
    <source>
        <strain evidence="2 3">DSM 3247</strain>
    </source>
</reference>
<dbReference type="STRING" id="29542.A6070_08580"/>
<dbReference type="RefSeq" id="WP_072287929.1">
    <property type="nucleotide sequence ID" value="NZ_CP015455.1"/>
</dbReference>
<dbReference type="EMBL" id="CP015518">
    <property type="protein sequence ID" value="APG26089.1"/>
    <property type="molecule type" value="Genomic_DNA"/>
</dbReference>
<evidence type="ECO:0000313" key="2">
    <source>
        <dbReference type="EMBL" id="APG26089.1"/>
    </source>
</evidence>
<feature type="region of interest" description="Disordered" evidence="1">
    <location>
        <begin position="132"/>
        <end position="174"/>
    </location>
</feature>
<evidence type="ECO:0000256" key="1">
    <source>
        <dbReference type="SAM" id="MobiDB-lite"/>
    </source>
</evidence>
<feature type="compositionally biased region" description="Polar residues" evidence="1">
    <location>
        <begin position="133"/>
        <end position="148"/>
    </location>
</feature>
<sequence length="311" mass="34389">MNEVTAQKTAPRLRLKVSSRVARIADGQGGTDAQLQAIRGQLDLTDSERLTLLIYFEQKQPQILAGEVRQALEKFPVQSLRELAADATLPPLLVGFLARRYAARHALEPLLLTNPNLPENLRGPLESLASRRSMATQGNACASPSEASETADKEHHDGAETESGEEETQKATEHLSKYQMSLEMGVADKIKAALTGDKEWRGLLVNDSNRLVSAAVLKNPRITEGEVNAIARNKSSSEELIRLILLNREWTKNYAIKLALIMHPRTPMGNALRFMGALTEKDLKNLVKSREVSPVIANNARRMLMSKNRQG</sequence>
<gene>
    <name evidence="2" type="ORF">A7E75_14545</name>
</gene>
<accession>A0A1L3GJJ2</accession>
<dbReference type="AlphaFoldDB" id="A0A1L3GJJ2"/>
<organism evidence="2 3">
    <name type="scientific">Syntrophotalea acetylenica</name>
    <name type="common">Pelobacter acetylenicus</name>
    <dbReference type="NCBI Taxonomy" id="29542"/>
    <lineage>
        <taxon>Bacteria</taxon>
        <taxon>Pseudomonadati</taxon>
        <taxon>Thermodesulfobacteriota</taxon>
        <taxon>Desulfuromonadia</taxon>
        <taxon>Desulfuromonadales</taxon>
        <taxon>Syntrophotaleaceae</taxon>
        <taxon>Syntrophotalea</taxon>
    </lineage>
</organism>
<feature type="compositionally biased region" description="Basic and acidic residues" evidence="1">
    <location>
        <begin position="150"/>
        <end position="159"/>
    </location>
</feature>
<dbReference type="KEGG" id="pace:A6070_08580"/>
<protein>
    <submittedName>
        <fullName evidence="2">Uncharacterized protein</fullName>
    </submittedName>
</protein>
<dbReference type="Proteomes" id="UP000182264">
    <property type="component" value="Chromosome"/>
</dbReference>
<proteinExistence type="predicted"/>
<dbReference type="OrthoDB" id="5506355at2"/>
<keyword evidence="3" id="KW-1185">Reference proteome</keyword>